<proteinExistence type="predicted"/>
<organism evidence="6 7">
    <name type="scientific">Xanthomonas citri pv. citri</name>
    <dbReference type="NCBI Taxonomy" id="611301"/>
    <lineage>
        <taxon>Bacteria</taxon>
        <taxon>Pseudomonadati</taxon>
        <taxon>Pseudomonadota</taxon>
        <taxon>Gammaproteobacteria</taxon>
        <taxon>Lysobacterales</taxon>
        <taxon>Lysobacteraceae</taxon>
        <taxon>Xanthomonas</taxon>
    </lineage>
</organism>
<reference evidence="6" key="1">
    <citation type="submission" date="2020-01" db="EMBL/GenBank/DDBJ databases">
        <authorList>
            <person name="Richard D."/>
        </authorList>
    </citation>
    <scope>NUCLEOTIDE SEQUENCE</scope>
    <source>
        <strain evidence="6">JP541</strain>
    </source>
</reference>
<evidence type="ECO:0000256" key="1">
    <source>
        <dbReference type="ARBA" id="ARBA00004202"/>
    </source>
</evidence>
<evidence type="ECO:0000313" key="7">
    <source>
        <dbReference type="Proteomes" id="UP000653002"/>
    </source>
</evidence>
<dbReference type="InterPro" id="IPR051535">
    <property type="entry name" value="Siderophore_ABC-ATPase"/>
</dbReference>
<dbReference type="AlphaFoldDB" id="A0A8I0H646"/>
<dbReference type="EMBL" id="JAABFR010000076">
    <property type="protein sequence ID" value="MBD4334538.1"/>
    <property type="molecule type" value="Genomic_DNA"/>
</dbReference>
<comment type="caution">
    <text evidence="6">The sequence shown here is derived from an EMBL/GenBank/DDBJ whole genome shotgun (WGS) entry which is preliminary data.</text>
</comment>
<feature type="non-terminal residue" evidence="6">
    <location>
        <position position="80"/>
    </location>
</feature>
<evidence type="ECO:0000256" key="5">
    <source>
        <dbReference type="ARBA" id="ARBA00023136"/>
    </source>
</evidence>
<accession>A0A8I0H646</accession>
<dbReference type="Gene3D" id="3.40.50.300">
    <property type="entry name" value="P-loop containing nucleotide triphosphate hydrolases"/>
    <property type="match status" value="1"/>
</dbReference>
<dbReference type="SUPFAM" id="SSF52540">
    <property type="entry name" value="P-loop containing nucleoside triphosphate hydrolases"/>
    <property type="match status" value="1"/>
</dbReference>
<keyword evidence="2" id="KW-0813">Transport</keyword>
<keyword evidence="6" id="KW-0547">Nucleotide-binding</keyword>
<dbReference type="GO" id="GO:0005886">
    <property type="term" value="C:plasma membrane"/>
    <property type="evidence" value="ECO:0007669"/>
    <property type="project" value="UniProtKB-SubCell"/>
</dbReference>
<sequence>TLKALARIWPCYKGNVTFNGEDIKKFSHREFAQKLAILTQAPQSPADLTVKDLVEMGRFPHRNWFDRKSMEDDAHVEWAL</sequence>
<keyword evidence="4" id="KW-0406">Ion transport</keyword>
<feature type="non-terminal residue" evidence="6">
    <location>
        <position position="1"/>
    </location>
</feature>
<protein>
    <submittedName>
        <fullName evidence="6">ABC transporter ATP-binding protein</fullName>
    </submittedName>
</protein>
<dbReference type="PANTHER" id="PTHR42771">
    <property type="entry name" value="IRON(3+)-HYDROXAMATE IMPORT ATP-BINDING PROTEIN FHUC"/>
    <property type="match status" value="1"/>
</dbReference>
<dbReference type="Proteomes" id="UP000653002">
    <property type="component" value="Unassembled WGS sequence"/>
</dbReference>
<dbReference type="InterPro" id="IPR027417">
    <property type="entry name" value="P-loop_NTPase"/>
</dbReference>
<keyword evidence="5" id="KW-0472">Membrane</keyword>
<evidence type="ECO:0000256" key="2">
    <source>
        <dbReference type="ARBA" id="ARBA00022448"/>
    </source>
</evidence>
<keyword evidence="3" id="KW-1003">Cell membrane</keyword>
<dbReference type="GO" id="GO:0005524">
    <property type="term" value="F:ATP binding"/>
    <property type="evidence" value="ECO:0007669"/>
    <property type="project" value="UniProtKB-KW"/>
</dbReference>
<dbReference type="GO" id="GO:0006811">
    <property type="term" value="P:monoatomic ion transport"/>
    <property type="evidence" value="ECO:0007669"/>
    <property type="project" value="UniProtKB-KW"/>
</dbReference>
<name>A0A8I0H646_XANCI</name>
<keyword evidence="6" id="KW-0067">ATP-binding</keyword>
<evidence type="ECO:0000256" key="4">
    <source>
        <dbReference type="ARBA" id="ARBA00023065"/>
    </source>
</evidence>
<comment type="subcellular location">
    <subcellularLocation>
        <location evidence="1">Cell membrane</location>
        <topology evidence="1">Peripheral membrane protein</topology>
    </subcellularLocation>
</comment>
<evidence type="ECO:0000256" key="3">
    <source>
        <dbReference type="ARBA" id="ARBA00022475"/>
    </source>
</evidence>
<dbReference type="PANTHER" id="PTHR42771:SF2">
    <property type="entry name" value="IRON(3+)-HYDROXAMATE IMPORT ATP-BINDING PROTEIN FHUC"/>
    <property type="match status" value="1"/>
</dbReference>
<evidence type="ECO:0000313" key="6">
    <source>
        <dbReference type="EMBL" id="MBD4334538.1"/>
    </source>
</evidence>
<gene>
    <name evidence="6" type="ORF">GUH15_00290</name>
</gene>